<dbReference type="Proteomes" id="UP000219573">
    <property type="component" value="Unassembled WGS sequence"/>
</dbReference>
<accession>A0A285GBN5</accession>
<evidence type="ECO:0000313" key="2">
    <source>
        <dbReference type="Proteomes" id="UP000219573"/>
    </source>
</evidence>
<dbReference type="Gene3D" id="1.10.10.1400">
    <property type="entry name" value="Terminase, small subunit, N-terminal DNA-binding domain, HTH motif"/>
    <property type="match status" value="1"/>
</dbReference>
<evidence type="ECO:0000313" key="1">
    <source>
        <dbReference type="EMBL" id="SNY20987.1"/>
    </source>
</evidence>
<gene>
    <name evidence="1" type="ORF">SAMN06265827_10676</name>
</gene>
<organism evidence="1 2">
    <name type="scientific">Orenia metallireducens</name>
    <dbReference type="NCBI Taxonomy" id="1413210"/>
    <lineage>
        <taxon>Bacteria</taxon>
        <taxon>Bacillati</taxon>
        <taxon>Bacillota</taxon>
        <taxon>Clostridia</taxon>
        <taxon>Halanaerobiales</taxon>
        <taxon>Halobacteroidaceae</taxon>
        <taxon>Orenia</taxon>
    </lineage>
</organism>
<proteinExistence type="predicted"/>
<protein>
    <submittedName>
        <fullName evidence="1">Terminase small subunit</fullName>
    </submittedName>
</protein>
<dbReference type="InterPro" id="IPR038713">
    <property type="entry name" value="Terminase_Gp1_N_sf"/>
</dbReference>
<dbReference type="GO" id="GO:0051276">
    <property type="term" value="P:chromosome organization"/>
    <property type="evidence" value="ECO:0007669"/>
    <property type="project" value="InterPro"/>
</dbReference>
<name>A0A285GBN5_9FIRM</name>
<reference evidence="2" key="1">
    <citation type="submission" date="2017-09" db="EMBL/GenBank/DDBJ databases">
        <authorList>
            <person name="Varghese N."/>
            <person name="Submissions S."/>
        </authorList>
    </citation>
    <scope>NUCLEOTIDE SEQUENCE [LARGE SCALE GENOMIC DNA]</scope>
    <source>
        <strain evidence="2">MSL47</strain>
    </source>
</reference>
<dbReference type="InterPro" id="IPR005335">
    <property type="entry name" value="Terminase_ssu"/>
</dbReference>
<dbReference type="AlphaFoldDB" id="A0A285GBN5"/>
<dbReference type="OrthoDB" id="7358785at2"/>
<sequence>MLKKILYYLAKPFHKKTNQDKNSLKLKLEEEKFPEDMILEEKWDKLKGDKSDPLSERQQRFVIEYLKDYDIKQAAIRAGYSKRTANANGTTLLSLAKINSAIKKERKKLIKK</sequence>
<keyword evidence="2" id="KW-1185">Reference proteome</keyword>
<dbReference type="Pfam" id="PF03592">
    <property type="entry name" value="Terminase_2"/>
    <property type="match status" value="1"/>
</dbReference>
<dbReference type="EMBL" id="OBDZ01000006">
    <property type="protein sequence ID" value="SNY20987.1"/>
    <property type="molecule type" value="Genomic_DNA"/>
</dbReference>
<dbReference type="RefSeq" id="WP_097017106.1">
    <property type="nucleotide sequence ID" value="NZ_OBDZ01000006.1"/>
</dbReference>